<gene>
    <name evidence="2" type="ORF">NNJEOMEG_01188</name>
</gene>
<comment type="caution">
    <text evidence="2">The sequence shown here is derived from an EMBL/GenBank/DDBJ whole genome shotgun (WGS) entry which is preliminary data.</text>
</comment>
<sequence length="328" mass="35545">MKRMFTAVFLAFVLAAAVVSLQAPDRHGPRQHTVGILQHTANNASTVAGFKAELAKLDRKEGMNLTFVEPPPAATAADLKERMAEILAQKPDLVFASPTLAALTAREATRESGPPVVFAPVNDPVSSKVVETLHRPESNLTGVRLAPSEGRRLQELLELAPGARRVFVPYNPDDPSARASMEQLVDSARVLGVEIMALSISDTTDLFANGGLVPARAQAVFMPREGLVMSRFREFIALAEARRIPLSTPRMEQVREGVLTGYGFVGEELGRQAAAMANQILNGTPVSGMPVETAQDYLFINLAAARRIGLHVPDGFLDRAQYVFREPQ</sequence>
<protein>
    <recommendedName>
        <fullName evidence="4">ABC transporter substrate binding protein</fullName>
    </recommendedName>
</protein>
<reference evidence="2 3" key="2">
    <citation type="submission" date="2020-05" db="EMBL/GenBank/DDBJ databases">
        <title>Draft genome sequence of Desulfovibrio sp. strainFSS-1.</title>
        <authorList>
            <person name="Shimoshige H."/>
            <person name="Kobayashi H."/>
            <person name="Maekawa T."/>
        </authorList>
    </citation>
    <scope>NUCLEOTIDE SEQUENCE [LARGE SCALE GENOMIC DNA]</scope>
    <source>
        <strain evidence="2 3">SIID29052-01</strain>
    </source>
</reference>
<dbReference type="AlphaFoldDB" id="A0A6V8LU77"/>
<accession>A0A6V8LU77</accession>
<evidence type="ECO:0000256" key="1">
    <source>
        <dbReference type="SAM" id="SignalP"/>
    </source>
</evidence>
<evidence type="ECO:0000313" key="3">
    <source>
        <dbReference type="Proteomes" id="UP000494245"/>
    </source>
</evidence>
<name>A0A6V8LU77_9BACT</name>
<keyword evidence="3" id="KW-1185">Reference proteome</keyword>
<dbReference type="PANTHER" id="PTHR35271:SF1">
    <property type="entry name" value="ABC TRANSPORTER, SUBSTRATE-BINDING LIPOPROTEIN"/>
    <property type="match status" value="1"/>
</dbReference>
<organism evidence="2 3">
    <name type="scientific">Fundidesulfovibrio magnetotacticus</name>
    <dbReference type="NCBI Taxonomy" id="2730080"/>
    <lineage>
        <taxon>Bacteria</taxon>
        <taxon>Pseudomonadati</taxon>
        <taxon>Thermodesulfobacteriota</taxon>
        <taxon>Desulfovibrionia</taxon>
        <taxon>Desulfovibrionales</taxon>
        <taxon>Desulfovibrionaceae</taxon>
        <taxon>Fundidesulfovibrio</taxon>
    </lineage>
</organism>
<feature type="signal peptide" evidence="1">
    <location>
        <begin position="1"/>
        <end position="23"/>
    </location>
</feature>
<evidence type="ECO:0008006" key="4">
    <source>
        <dbReference type="Google" id="ProtNLM"/>
    </source>
</evidence>
<proteinExistence type="predicted"/>
<keyword evidence="1" id="KW-0732">Signal</keyword>
<dbReference type="Pfam" id="PF04392">
    <property type="entry name" value="ABC_sub_bind"/>
    <property type="match status" value="1"/>
</dbReference>
<feature type="chain" id="PRO_5028888478" description="ABC transporter substrate binding protein" evidence="1">
    <location>
        <begin position="24"/>
        <end position="328"/>
    </location>
</feature>
<dbReference type="CDD" id="cd06325">
    <property type="entry name" value="PBP1_ABC_unchar_transporter"/>
    <property type="match status" value="1"/>
</dbReference>
<dbReference type="RefSeq" id="WP_173082307.1">
    <property type="nucleotide sequence ID" value="NZ_BLTE01000004.1"/>
</dbReference>
<dbReference type="PANTHER" id="PTHR35271">
    <property type="entry name" value="ABC TRANSPORTER, SUBSTRATE-BINDING LIPOPROTEIN-RELATED"/>
    <property type="match status" value="1"/>
</dbReference>
<evidence type="ECO:0000313" key="2">
    <source>
        <dbReference type="EMBL" id="GFK93356.1"/>
    </source>
</evidence>
<dbReference type="EMBL" id="BLTE01000004">
    <property type="protein sequence ID" value="GFK93356.1"/>
    <property type="molecule type" value="Genomic_DNA"/>
</dbReference>
<dbReference type="InterPro" id="IPR007487">
    <property type="entry name" value="ABC_transpt-TYRBP-like"/>
</dbReference>
<dbReference type="Proteomes" id="UP000494245">
    <property type="component" value="Unassembled WGS sequence"/>
</dbReference>
<reference evidence="2 3" key="1">
    <citation type="submission" date="2020-04" db="EMBL/GenBank/DDBJ databases">
        <authorList>
            <consortium name="Desulfovibrio sp. FSS-1 genome sequencing consortium"/>
            <person name="Shimoshige H."/>
            <person name="Kobayashi H."/>
            <person name="Maekawa T."/>
        </authorList>
    </citation>
    <scope>NUCLEOTIDE SEQUENCE [LARGE SCALE GENOMIC DNA]</scope>
    <source>
        <strain evidence="2 3">SIID29052-01</strain>
    </source>
</reference>
<dbReference type="Gene3D" id="3.40.50.2300">
    <property type="match status" value="2"/>
</dbReference>